<evidence type="ECO:0000259" key="1">
    <source>
        <dbReference type="SMART" id="SM00481"/>
    </source>
</evidence>
<feature type="domain" description="Polymerase/histidinol phosphatase N-terminal" evidence="1">
    <location>
        <begin position="6"/>
        <end position="73"/>
    </location>
</feature>
<dbReference type="SUPFAM" id="SSF89550">
    <property type="entry name" value="PHP domain-like"/>
    <property type="match status" value="1"/>
</dbReference>
<dbReference type="AlphaFoldDB" id="A0A073J2I5"/>
<gene>
    <name evidence="2" type="ORF">EH55_05905</name>
</gene>
<protein>
    <submittedName>
        <fullName evidence="2">Histidinol phosphatase</fullName>
    </submittedName>
</protein>
<sequence>MRPFWVDLHVHTLLSPCGELEMGAPEIAEKAREAGLDIIGIADHNSCENFPGVSEAAKGNPVVLPCIETQSAEDIHILCVFPNYDTALAYKEWLWKRIRPIPNDVDTFGYQIVVDACNNIVKEEETLLIQGAGYEVDQIVAKVHEVGALAILAHVDRPAFSYPAALGPMPADYPADAFELSRRLNYEEAQKWRERYPAPRAFIRSSDSHSLDTLSRANCTKMTLAEPTFEEIRKALRGEEGRRISWPWG</sequence>
<evidence type="ECO:0000313" key="2">
    <source>
        <dbReference type="EMBL" id="KEJ91917.1"/>
    </source>
</evidence>
<accession>A0A073J2I5</accession>
<dbReference type="eggNOG" id="COG0613">
    <property type="taxonomic scope" value="Bacteria"/>
</dbReference>
<dbReference type="PANTHER" id="PTHR42924:SF3">
    <property type="entry name" value="POLYMERASE_HISTIDINOL PHOSPHATASE N-TERMINAL DOMAIN-CONTAINING PROTEIN"/>
    <property type="match status" value="1"/>
</dbReference>
<comment type="caution">
    <text evidence="2">The sequence shown here is derived from an EMBL/GenBank/DDBJ whole genome shotgun (WGS) entry which is preliminary data.</text>
</comment>
<dbReference type="InterPro" id="IPR003141">
    <property type="entry name" value="Pol/His_phosphatase_N"/>
</dbReference>
<dbReference type="GO" id="GO:0004534">
    <property type="term" value="F:5'-3' RNA exonuclease activity"/>
    <property type="evidence" value="ECO:0007669"/>
    <property type="project" value="TreeGrafter"/>
</dbReference>
<dbReference type="CDD" id="cd07432">
    <property type="entry name" value="PHP_HisPPase"/>
    <property type="match status" value="1"/>
</dbReference>
<organism evidence="2 3">
    <name type="scientific">Synergistes jonesii</name>
    <dbReference type="NCBI Taxonomy" id="2754"/>
    <lineage>
        <taxon>Bacteria</taxon>
        <taxon>Thermotogati</taxon>
        <taxon>Synergistota</taxon>
        <taxon>Synergistia</taxon>
        <taxon>Synergistales</taxon>
        <taxon>Synergistaceae</taxon>
        <taxon>Synergistes</taxon>
    </lineage>
</organism>
<dbReference type="InterPro" id="IPR016195">
    <property type="entry name" value="Pol/histidinol_Pase-like"/>
</dbReference>
<dbReference type="EMBL" id="JMKI01000036">
    <property type="protein sequence ID" value="KEJ91917.1"/>
    <property type="molecule type" value="Genomic_DNA"/>
</dbReference>
<evidence type="ECO:0000313" key="3">
    <source>
        <dbReference type="Proteomes" id="UP000027665"/>
    </source>
</evidence>
<name>A0A073J2I5_9BACT</name>
<dbReference type="GO" id="GO:0035312">
    <property type="term" value="F:5'-3' DNA exonuclease activity"/>
    <property type="evidence" value="ECO:0007669"/>
    <property type="project" value="TreeGrafter"/>
</dbReference>
<dbReference type="Gene3D" id="3.20.20.140">
    <property type="entry name" value="Metal-dependent hydrolases"/>
    <property type="match status" value="1"/>
</dbReference>
<dbReference type="PANTHER" id="PTHR42924">
    <property type="entry name" value="EXONUCLEASE"/>
    <property type="match status" value="1"/>
</dbReference>
<dbReference type="SMART" id="SM00481">
    <property type="entry name" value="POLIIIAc"/>
    <property type="match status" value="1"/>
</dbReference>
<dbReference type="Proteomes" id="UP000027665">
    <property type="component" value="Unassembled WGS sequence"/>
</dbReference>
<dbReference type="InterPro" id="IPR052018">
    <property type="entry name" value="PHP_domain"/>
</dbReference>
<dbReference type="STRING" id="2754.EH55_05905"/>
<reference evidence="2 3" key="1">
    <citation type="submission" date="2014-04" db="EMBL/GenBank/DDBJ databases">
        <title>Draft Genome Sequence of Synergistes jonesii.</title>
        <authorList>
            <person name="Coil D.A."/>
            <person name="Eisen J.A."/>
            <person name="Holland-Moritz H.E."/>
        </authorList>
    </citation>
    <scope>NUCLEOTIDE SEQUENCE [LARGE SCALE GENOMIC DNA]</scope>
    <source>
        <strain evidence="2 3">78-1</strain>
    </source>
</reference>
<proteinExistence type="predicted"/>
<keyword evidence="3" id="KW-1185">Reference proteome</keyword>